<organism evidence="7 8">
    <name type="scientific">Zunongwangia atlantica 22II14-10F7</name>
    <dbReference type="NCBI Taxonomy" id="1185767"/>
    <lineage>
        <taxon>Bacteria</taxon>
        <taxon>Pseudomonadati</taxon>
        <taxon>Bacteroidota</taxon>
        <taxon>Flavobacteriia</taxon>
        <taxon>Flavobacteriales</taxon>
        <taxon>Flavobacteriaceae</taxon>
        <taxon>Zunongwangia</taxon>
    </lineage>
</organism>
<dbReference type="InterPro" id="IPR013154">
    <property type="entry name" value="ADH-like_N"/>
</dbReference>
<keyword evidence="8" id="KW-1185">Reference proteome</keyword>
<dbReference type="Gene3D" id="3.90.180.10">
    <property type="entry name" value="Medium-chain alcohol dehydrogenases, catalytic domain"/>
    <property type="match status" value="1"/>
</dbReference>
<protein>
    <recommendedName>
        <fullName evidence="5">Zinc-type alcohol dehydrogenase-like protein</fullName>
    </recommendedName>
</protein>
<dbReference type="RefSeq" id="WP_084840728.1">
    <property type="nucleotide sequence ID" value="NZ_ARYN01000004.1"/>
</dbReference>
<dbReference type="SUPFAM" id="SSF51735">
    <property type="entry name" value="NAD(P)-binding Rossmann-fold domains"/>
    <property type="match status" value="1"/>
</dbReference>
<dbReference type="PROSITE" id="PS01162">
    <property type="entry name" value="QOR_ZETA_CRYSTAL"/>
    <property type="match status" value="1"/>
</dbReference>
<keyword evidence="4 5" id="KW-0560">Oxidoreductase</keyword>
<sequence>MKAIGITKSLPVDDKNCFISFETEKPMPEPKDLLVKIHAVSVNPVDYKVRKNAAKNTELDEPKILGWDAAGVVEAVGNEVSNFKIGDEVYYSGEYKRAGCNAEFQLIDSRIAGHKPSNLSFDEAAAMPLTAITAWEAIFDRLRLQKNGENNKKLLIIGGAGGVGSIGIQIAKKLTNIEVIATASREETSDWCKQMGADVIVNHHDLENEMKKANIENVDYILNFFDTDIHWEAMANLIKPQGHICSIVENKNPLDLNKLKNKSAAFHWEFMFTRSLFKTEDMIEQHKILEELRLLFEDGTIKSTLHKTLEGLDTQVFREVHKLQESGKSIGKNVIKFIG</sequence>
<dbReference type="Pfam" id="PF08240">
    <property type="entry name" value="ADH_N"/>
    <property type="match status" value="1"/>
</dbReference>
<evidence type="ECO:0000256" key="5">
    <source>
        <dbReference type="RuleBase" id="RU364000"/>
    </source>
</evidence>
<gene>
    <name evidence="7" type="ORF">IIF7_05772</name>
</gene>
<dbReference type="PANTHER" id="PTHR11695">
    <property type="entry name" value="ALCOHOL DEHYDROGENASE RELATED"/>
    <property type="match status" value="1"/>
</dbReference>
<evidence type="ECO:0000256" key="2">
    <source>
        <dbReference type="ARBA" id="ARBA00022723"/>
    </source>
</evidence>
<dbReference type="Proteomes" id="UP000192746">
    <property type="component" value="Unassembled WGS sequence"/>
</dbReference>
<dbReference type="AlphaFoldDB" id="A0A1Y1T663"/>
<dbReference type="GO" id="GO:0016491">
    <property type="term" value="F:oxidoreductase activity"/>
    <property type="evidence" value="ECO:0007669"/>
    <property type="project" value="UniProtKB-KW"/>
</dbReference>
<proteinExistence type="inferred from homology"/>
<comment type="similarity">
    <text evidence="1 5">Belongs to the zinc-containing alcohol dehydrogenase family. Quinone oxidoreductase subfamily.</text>
</comment>
<feature type="domain" description="Enoyl reductase (ER)" evidence="6">
    <location>
        <begin position="5"/>
        <end position="335"/>
    </location>
</feature>
<dbReference type="Gene3D" id="3.40.50.720">
    <property type="entry name" value="NAD(P)-binding Rossmann-like Domain"/>
    <property type="match status" value="1"/>
</dbReference>
<dbReference type="Pfam" id="PF00107">
    <property type="entry name" value="ADH_zinc_N"/>
    <property type="match status" value="1"/>
</dbReference>
<evidence type="ECO:0000256" key="3">
    <source>
        <dbReference type="ARBA" id="ARBA00022833"/>
    </source>
</evidence>
<evidence type="ECO:0000256" key="4">
    <source>
        <dbReference type="ARBA" id="ARBA00023002"/>
    </source>
</evidence>
<accession>A0A1Y1T663</accession>
<name>A0A1Y1T663_9FLAO</name>
<dbReference type="STRING" id="1185767.IIF7_05772"/>
<dbReference type="InterPro" id="IPR011032">
    <property type="entry name" value="GroES-like_sf"/>
</dbReference>
<evidence type="ECO:0000256" key="1">
    <source>
        <dbReference type="ARBA" id="ARBA00010371"/>
    </source>
</evidence>
<dbReference type="SUPFAM" id="SSF50129">
    <property type="entry name" value="GroES-like"/>
    <property type="match status" value="1"/>
</dbReference>
<dbReference type="GO" id="GO:0008270">
    <property type="term" value="F:zinc ion binding"/>
    <property type="evidence" value="ECO:0007669"/>
    <property type="project" value="InterPro"/>
</dbReference>
<reference evidence="7 8" key="1">
    <citation type="submission" date="2013-04" db="EMBL/GenBank/DDBJ databases">
        <title>Zunongwangia sp. 22II14-10F7 Genome Sequencing.</title>
        <authorList>
            <person name="Lai Q."/>
            <person name="Shao Z."/>
        </authorList>
    </citation>
    <scope>NUCLEOTIDE SEQUENCE [LARGE SCALE GENOMIC DNA]</scope>
    <source>
        <strain evidence="7 8">22II14-10F7</strain>
    </source>
</reference>
<dbReference type="OrthoDB" id="9787435at2"/>
<dbReference type="InterPro" id="IPR020843">
    <property type="entry name" value="ER"/>
</dbReference>
<comment type="caution">
    <text evidence="7">The sequence shown here is derived from an EMBL/GenBank/DDBJ whole genome shotgun (WGS) entry which is preliminary data.</text>
</comment>
<dbReference type="InterPro" id="IPR014182">
    <property type="entry name" value="ADH_Zn_typ-1"/>
</dbReference>
<evidence type="ECO:0000313" key="7">
    <source>
        <dbReference type="EMBL" id="ORL46528.1"/>
    </source>
</evidence>
<dbReference type="PANTHER" id="PTHR11695:SF294">
    <property type="entry name" value="RETICULON-4-INTERACTING PROTEIN 1, MITOCHONDRIAL"/>
    <property type="match status" value="1"/>
</dbReference>
<dbReference type="InterPro" id="IPR050700">
    <property type="entry name" value="YIM1/Zinc_Alcohol_DH_Fams"/>
</dbReference>
<keyword evidence="2 5" id="KW-0479">Metal-binding</keyword>
<evidence type="ECO:0000313" key="8">
    <source>
        <dbReference type="Proteomes" id="UP000192746"/>
    </source>
</evidence>
<evidence type="ECO:0000259" key="6">
    <source>
        <dbReference type="SMART" id="SM00829"/>
    </source>
</evidence>
<dbReference type="NCBIfam" id="TIGR02817">
    <property type="entry name" value="adh_fam_1"/>
    <property type="match status" value="1"/>
</dbReference>
<dbReference type="EMBL" id="ARYN01000004">
    <property type="protein sequence ID" value="ORL46528.1"/>
    <property type="molecule type" value="Genomic_DNA"/>
</dbReference>
<dbReference type="InterPro" id="IPR013149">
    <property type="entry name" value="ADH-like_C"/>
</dbReference>
<dbReference type="InterPro" id="IPR002364">
    <property type="entry name" value="Quin_OxRdtase/zeta-crystal_CS"/>
</dbReference>
<dbReference type="InterPro" id="IPR036291">
    <property type="entry name" value="NAD(P)-bd_dom_sf"/>
</dbReference>
<dbReference type="CDD" id="cd08252">
    <property type="entry name" value="AL_MDR"/>
    <property type="match status" value="1"/>
</dbReference>
<dbReference type="SMART" id="SM00829">
    <property type="entry name" value="PKS_ER"/>
    <property type="match status" value="1"/>
</dbReference>
<keyword evidence="3 5" id="KW-0862">Zinc</keyword>